<dbReference type="GO" id="GO:0006269">
    <property type="term" value="P:DNA replication, synthesis of primer"/>
    <property type="evidence" value="ECO:0007669"/>
    <property type="project" value="UniProtKB-UniRule"/>
</dbReference>
<keyword evidence="7 12" id="KW-0863">Zinc-finger</keyword>
<evidence type="ECO:0000256" key="3">
    <source>
        <dbReference type="ARBA" id="ARBA00022679"/>
    </source>
</evidence>
<comment type="function">
    <text evidence="12 13">RNA polymerase that catalyzes the synthesis of short RNA molecules used as primers for DNA polymerase during DNA replication.</text>
</comment>
<dbReference type="Gene3D" id="3.40.1360.10">
    <property type="match status" value="1"/>
</dbReference>
<dbReference type="InterPro" id="IPR013264">
    <property type="entry name" value="DNAG_N"/>
</dbReference>
<dbReference type="GO" id="GO:0008270">
    <property type="term" value="F:zinc ion binding"/>
    <property type="evidence" value="ECO:0007669"/>
    <property type="project" value="UniProtKB-UniRule"/>
</dbReference>
<dbReference type="GO" id="GO:1990077">
    <property type="term" value="C:primosome complex"/>
    <property type="evidence" value="ECO:0007669"/>
    <property type="project" value="UniProtKB-KW"/>
</dbReference>
<protein>
    <recommendedName>
        <fullName evidence="12 13">DNA primase</fullName>
        <ecNumber evidence="12">2.7.7.101</ecNumber>
    </recommendedName>
</protein>
<dbReference type="InterPro" id="IPR006295">
    <property type="entry name" value="DNA_primase_DnaG"/>
</dbReference>
<evidence type="ECO:0000256" key="7">
    <source>
        <dbReference type="ARBA" id="ARBA00022771"/>
    </source>
</evidence>
<keyword evidence="2 12" id="KW-0639">Primosome</keyword>
<dbReference type="PATRIC" id="fig|1618488.3.peg.607"/>
<dbReference type="EC" id="2.7.7.101" evidence="12"/>
<dbReference type="PANTHER" id="PTHR30313">
    <property type="entry name" value="DNA PRIMASE"/>
    <property type="match status" value="1"/>
</dbReference>
<keyword evidence="5 12" id="KW-0235">DNA replication</keyword>
<dbReference type="InterPro" id="IPR006171">
    <property type="entry name" value="TOPRIM_dom"/>
</dbReference>
<keyword evidence="9" id="KW-0460">Magnesium</keyword>
<evidence type="ECO:0000256" key="5">
    <source>
        <dbReference type="ARBA" id="ARBA00022705"/>
    </source>
</evidence>
<dbReference type="InterPro" id="IPR050219">
    <property type="entry name" value="DnaG_primase"/>
</dbReference>
<dbReference type="Gene3D" id="3.90.580.10">
    <property type="entry name" value="Zinc finger, CHC2-type domain"/>
    <property type="match status" value="1"/>
</dbReference>
<proteinExistence type="inferred from homology"/>
<evidence type="ECO:0000259" key="15">
    <source>
        <dbReference type="PROSITE" id="PS50880"/>
    </source>
</evidence>
<evidence type="ECO:0000256" key="4">
    <source>
        <dbReference type="ARBA" id="ARBA00022695"/>
    </source>
</evidence>
<dbReference type="InterPro" id="IPR034151">
    <property type="entry name" value="TOPRIM_DnaG_bac"/>
</dbReference>
<keyword evidence="1 12" id="KW-0240">DNA-directed RNA polymerase</keyword>
<dbReference type="NCBIfam" id="TIGR01391">
    <property type="entry name" value="dnaG"/>
    <property type="match status" value="1"/>
</dbReference>
<evidence type="ECO:0000256" key="14">
    <source>
        <dbReference type="PIRSR" id="PIRSR002811-1"/>
    </source>
</evidence>
<dbReference type="GO" id="GO:0003677">
    <property type="term" value="F:DNA binding"/>
    <property type="evidence" value="ECO:0007669"/>
    <property type="project" value="UniProtKB-KW"/>
</dbReference>
<evidence type="ECO:0000256" key="10">
    <source>
        <dbReference type="ARBA" id="ARBA00023125"/>
    </source>
</evidence>
<dbReference type="AlphaFoldDB" id="A0A0G0I3I8"/>
<comment type="similarity">
    <text evidence="12 13">Belongs to the DnaG primase family.</text>
</comment>
<dbReference type="GO" id="GO:0005737">
    <property type="term" value="C:cytoplasm"/>
    <property type="evidence" value="ECO:0007669"/>
    <property type="project" value="TreeGrafter"/>
</dbReference>
<name>A0A0G0I3I8_9BACT</name>
<dbReference type="PANTHER" id="PTHR30313:SF2">
    <property type="entry name" value="DNA PRIMASE"/>
    <property type="match status" value="1"/>
</dbReference>
<dbReference type="SMART" id="SM00493">
    <property type="entry name" value="TOPRIM"/>
    <property type="match status" value="1"/>
</dbReference>
<evidence type="ECO:0000313" key="17">
    <source>
        <dbReference type="Proteomes" id="UP000034231"/>
    </source>
</evidence>
<dbReference type="Gene3D" id="3.90.980.10">
    <property type="entry name" value="DNA primase, catalytic core, N-terminal domain"/>
    <property type="match status" value="1"/>
</dbReference>
<gene>
    <name evidence="12" type="primary">dnaG</name>
    <name evidence="16" type="ORF">US68_C0010G0037</name>
</gene>
<comment type="caution">
    <text evidence="16">The sequence shown here is derived from an EMBL/GenBank/DDBJ whole genome shotgun (WGS) entry which is preliminary data.</text>
</comment>
<keyword evidence="4 12" id="KW-0548">Nucleotidyltransferase</keyword>
<dbReference type="PIRSF" id="PIRSF002811">
    <property type="entry name" value="DnaG"/>
    <property type="match status" value="1"/>
</dbReference>
<dbReference type="InterPro" id="IPR037068">
    <property type="entry name" value="DNA_primase_core_N_sf"/>
</dbReference>
<comment type="catalytic activity">
    <reaction evidence="12">
        <text>ssDNA + n NTP = ssDNA/pppN(pN)n-1 hybrid + (n-1) diphosphate.</text>
        <dbReference type="EC" id="2.7.7.101"/>
    </reaction>
</comment>
<organism evidence="16 17">
    <name type="scientific">Candidatus Shapirobacteria bacterium GW2011_GWE1_38_10</name>
    <dbReference type="NCBI Taxonomy" id="1618488"/>
    <lineage>
        <taxon>Bacteria</taxon>
        <taxon>Candidatus Shapironibacteriota</taxon>
    </lineage>
</organism>
<dbReference type="SUPFAM" id="SSF56731">
    <property type="entry name" value="DNA primase core"/>
    <property type="match status" value="1"/>
</dbReference>
<dbReference type="InterPro" id="IPR036977">
    <property type="entry name" value="DNA_primase_Znf_CHC2"/>
</dbReference>
<evidence type="ECO:0000256" key="6">
    <source>
        <dbReference type="ARBA" id="ARBA00022723"/>
    </source>
</evidence>
<evidence type="ECO:0000256" key="8">
    <source>
        <dbReference type="ARBA" id="ARBA00022833"/>
    </source>
</evidence>
<sequence>MENQVEEIKKKLDIVEVINKFVPLKKRGRHFVACCPFHQEKTPSFIVSQELQIYKCFGCGKAGDVFSFMEEYNRIDFKDALEDLAKIAGIKLIRSGKLNKEESIKKKLFEINKEAAKFYNFILKSHELGKEALAYVEKRGISLEIINKFLMGYAPKDSRLIINYLLKKGFLLEDLMKNGSFGKSQYRQGQTYDRFQDRLIFPQIDFRDRVVGFSGRILPGNTNANLAKYINSPETEVYHKSQMFFGLNLAKERIKKENLAIIVEGELDMISPFQAGIENVVAIKGTALTEEQLQLIRRYADTLILGLDSDFAGNKASIRSIELADKMDFEIRVLDLEGKYKDPDEAIKSDLKFFKKKLKEADTIWDFILKSSVKNYGVESPRGKKLVLVTILPFLAKINNLVIRSDYLRKVALAINSDEDSVVEEFKKYLKAENGIIPIKKEGKEEIERGDMRERLEERLMTLILRMRKPKLAIKKLEWRTLRFKKIGEVIKKLKKFEADRVVRKLEAELIETFNNLYLKAFEEQNTSEERKKERGKILRQIEELELKDRLKVLSGIIANLEASEDEDKIAKVEAQYAQILTKLAILQRARS</sequence>
<comment type="cofactor">
    <cofactor evidence="12 13 14">
        <name>Zn(2+)</name>
        <dbReference type="ChEBI" id="CHEBI:29105"/>
    </cofactor>
    <text evidence="12 13 14">Binds 1 zinc ion per monomer.</text>
</comment>
<reference evidence="16 17" key="1">
    <citation type="journal article" date="2015" name="Nature">
        <title>rRNA introns, odd ribosomes, and small enigmatic genomes across a large radiation of phyla.</title>
        <authorList>
            <person name="Brown C.T."/>
            <person name="Hug L.A."/>
            <person name="Thomas B.C."/>
            <person name="Sharon I."/>
            <person name="Castelle C.J."/>
            <person name="Singh A."/>
            <person name="Wilkins M.J."/>
            <person name="Williams K.H."/>
            <person name="Banfield J.F."/>
        </authorList>
    </citation>
    <scope>NUCLEOTIDE SEQUENCE [LARGE SCALE GENOMIC DNA]</scope>
</reference>
<dbReference type="Pfam" id="PF08275">
    <property type="entry name" value="DNAG_N"/>
    <property type="match status" value="1"/>
</dbReference>
<dbReference type="EMBL" id="LBTX01000010">
    <property type="protein sequence ID" value="KKQ49903.1"/>
    <property type="molecule type" value="Genomic_DNA"/>
</dbReference>
<dbReference type="GO" id="GO:0000428">
    <property type="term" value="C:DNA-directed RNA polymerase complex"/>
    <property type="evidence" value="ECO:0007669"/>
    <property type="project" value="UniProtKB-KW"/>
</dbReference>
<evidence type="ECO:0000313" key="16">
    <source>
        <dbReference type="EMBL" id="KKQ49903.1"/>
    </source>
</evidence>
<dbReference type="InterPro" id="IPR002694">
    <property type="entry name" value="Znf_CHC2"/>
</dbReference>
<accession>A0A0G0I3I8</accession>
<dbReference type="PROSITE" id="PS50880">
    <property type="entry name" value="TOPRIM"/>
    <property type="match status" value="1"/>
</dbReference>
<keyword evidence="10 12" id="KW-0238">DNA-binding</keyword>
<comment type="subunit">
    <text evidence="12">Monomer. Interacts with DnaB.</text>
</comment>
<evidence type="ECO:0000256" key="1">
    <source>
        <dbReference type="ARBA" id="ARBA00022478"/>
    </source>
</evidence>
<dbReference type="GO" id="GO:0003899">
    <property type="term" value="F:DNA-directed RNA polymerase activity"/>
    <property type="evidence" value="ECO:0007669"/>
    <property type="project" value="UniProtKB-UniRule"/>
</dbReference>
<dbReference type="FunFam" id="3.90.580.10:FF:000001">
    <property type="entry name" value="DNA primase"/>
    <property type="match status" value="1"/>
</dbReference>
<dbReference type="Proteomes" id="UP000034231">
    <property type="component" value="Unassembled WGS sequence"/>
</dbReference>
<dbReference type="CDD" id="cd03364">
    <property type="entry name" value="TOPRIM_DnaG_primases"/>
    <property type="match status" value="1"/>
</dbReference>
<evidence type="ECO:0000256" key="13">
    <source>
        <dbReference type="PIRNR" id="PIRNR002811"/>
    </source>
</evidence>
<keyword evidence="8 12" id="KW-0862">Zinc</keyword>
<evidence type="ECO:0000256" key="9">
    <source>
        <dbReference type="ARBA" id="ARBA00022842"/>
    </source>
</evidence>
<dbReference type="Pfam" id="PF01807">
    <property type="entry name" value="Zn_ribbon_DnaG"/>
    <property type="match status" value="1"/>
</dbReference>
<dbReference type="InterPro" id="IPR030846">
    <property type="entry name" value="DnaG_bac"/>
</dbReference>
<evidence type="ECO:0000256" key="12">
    <source>
        <dbReference type="HAMAP-Rule" id="MF_00974"/>
    </source>
</evidence>
<feature type="domain" description="Toprim" evidence="15">
    <location>
        <begin position="258"/>
        <end position="339"/>
    </location>
</feature>
<feature type="zinc finger region" description="CHC2-type" evidence="12 14">
    <location>
        <begin position="35"/>
        <end position="59"/>
    </location>
</feature>
<dbReference type="SMART" id="SM00400">
    <property type="entry name" value="ZnF_CHCC"/>
    <property type="match status" value="1"/>
</dbReference>
<keyword evidence="6 12" id="KW-0479">Metal-binding</keyword>
<comment type="domain">
    <text evidence="12">Contains an N-terminal zinc-binding domain, a central core domain that contains the primase activity, and a C-terminal DnaB-binding domain.</text>
</comment>
<dbReference type="SUPFAM" id="SSF57783">
    <property type="entry name" value="Zinc beta-ribbon"/>
    <property type="match status" value="1"/>
</dbReference>
<keyword evidence="11 12" id="KW-0804">Transcription</keyword>
<keyword evidence="3 12" id="KW-0808">Transferase</keyword>
<evidence type="ECO:0000256" key="11">
    <source>
        <dbReference type="ARBA" id="ARBA00023163"/>
    </source>
</evidence>
<evidence type="ECO:0000256" key="2">
    <source>
        <dbReference type="ARBA" id="ARBA00022515"/>
    </source>
</evidence>
<dbReference type="Pfam" id="PF13155">
    <property type="entry name" value="Toprim_2"/>
    <property type="match status" value="1"/>
</dbReference>
<dbReference type="HAMAP" id="MF_00974">
    <property type="entry name" value="DNA_primase_DnaG"/>
    <property type="match status" value="1"/>
</dbReference>